<reference evidence="1" key="1">
    <citation type="journal article" date="2014" name="Front. Microbiol.">
        <title>High frequency of phylogenetically diverse reductive dehalogenase-homologous genes in deep subseafloor sedimentary metagenomes.</title>
        <authorList>
            <person name="Kawai M."/>
            <person name="Futagami T."/>
            <person name="Toyoda A."/>
            <person name="Takaki Y."/>
            <person name="Nishi S."/>
            <person name="Hori S."/>
            <person name="Arai W."/>
            <person name="Tsubouchi T."/>
            <person name="Morono Y."/>
            <person name="Uchiyama I."/>
            <person name="Ito T."/>
            <person name="Fujiyama A."/>
            <person name="Inagaki F."/>
            <person name="Takami H."/>
        </authorList>
    </citation>
    <scope>NUCLEOTIDE SEQUENCE</scope>
    <source>
        <strain evidence="1">Expedition CK06-06</strain>
    </source>
</reference>
<evidence type="ECO:0000313" key="1">
    <source>
        <dbReference type="EMBL" id="GAF76804.1"/>
    </source>
</evidence>
<protein>
    <submittedName>
        <fullName evidence="1">Uncharacterized protein</fullName>
    </submittedName>
</protein>
<dbReference type="AlphaFoldDB" id="X0S715"/>
<dbReference type="EMBL" id="BARS01009591">
    <property type="protein sequence ID" value="GAF76804.1"/>
    <property type="molecule type" value="Genomic_DNA"/>
</dbReference>
<feature type="non-terminal residue" evidence="1">
    <location>
        <position position="1"/>
    </location>
</feature>
<comment type="caution">
    <text evidence="1">The sequence shown here is derived from an EMBL/GenBank/DDBJ whole genome shotgun (WGS) entry which is preliminary data.</text>
</comment>
<accession>X0S715</accession>
<name>X0S715_9ZZZZ</name>
<sequence length="77" mass="9164">KKLLPMGRNATEEWNCTRRCLRDKKPKRFAVMPNGNIIFQTCDGVYPIVGNIENPFNLEEYLEQIKRCRKYTEKINE</sequence>
<organism evidence="1">
    <name type="scientific">marine sediment metagenome</name>
    <dbReference type="NCBI Taxonomy" id="412755"/>
    <lineage>
        <taxon>unclassified sequences</taxon>
        <taxon>metagenomes</taxon>
        <taxon>ecological metagenomes</taxon>
    </lineage>
</organism>
<proteinExistence type="predicted"/>
<gene>
    <name evidence="1" type="ORF">S01H1_18004</name>
</gene>